<comment type="subcellular location">
    <subcellularLocation>
        <location evidence="1 10">Cell membrane</location>
        <topology evidence="1 10">Multi-pass membrane protein</topology>
    </subcellularLocation>
</comment>
<dbReference type="PANTHER" id="PTHR21137">
    <property type="entry name" value="ODORANT RECEPTOR"/>
    <property type="match status" value="1"/>
</dbReference>
<evidence type="ECO:0000256" key="4">
    <source>
        <dbReference type="ARBA" id="ARBA00022692"/>
    </source>
</evidence>
<dbReference type="GO" id="GO:0004984">
    <property type="term" value="F:olfactory receptor activity"/>
    <property type="evidence" value="ECO:0007669"/>
    <property type="project" value="InterPro"/>
</dbReference>
<accession>A0A2H4ZBA7</accession>
<comment type="caution">
    <text evidence="10">Lacks conserved residue(s) required for the propagation of feature annotation.</text>
</comment>
<keyword evidence="2" id="KW-1003">Cell membrane</keyword>
<feature type="transmembrane region" description="Helical" evidence="10">
    <location>
        <begin position="252"/>
        <end position="270"/>
    </location>
</feature>
<feature type="coiled-coil region" evidence="11">
    <location>
        <begin position="206"/>
        <end position="233"/>
    </location>
</feature>
<dbReference type="EMBL" id="MF975461">
    <property type="protein sequence ID" value="AUF73037.1"/>
    <property type="molecule type" value="mRNA"/>
</dbReference>
<dbReference type="GO" id="GO:0007165">
    <property type="term" value="P:signal transduction"/>
    <property type="evidence" value="ECO:0007669"/>
    <property type="project" value="UniProtKB-KW"/>
</dbReference>
<keyword evidence="11" id="KW-0175">Coiled coil</keyword>
<sequence length="380" mass="44240">MYLSELYIPLTMCRCMGVYPEEKYRTGQIFIFLIIFISQWIIIYLAILHLIYKDHITISDITNALETLFLIFHAMIKLSMFFVKESEFHDLLERINYFWKVNDLEDEVERKKHQKYLKLIKIRSSMYNFWASATSVAFMLKPFLLKGDNSIFTTVSPAWIPSGVMTFYEEILFAFGVYGPIVGMDLFTLALLLLTRMQFNMLNQEIQCVFQNMTNSEENVEETNEKIKKIVDHHNFLLDYVNRINNAISEGMFLYIVTILLSMCVEMYIASVQKSVMIAIQAMMYASNGLLQYCICYCLPAQSVTDEAELTANYVYFNNWNEHPLPSIKVAQIMIIARAQQKTLILAGGFIKLDLETYLKTLKTMISYAMFIRTMGIGQD</sequence>
<reference evidence="12" key="1">
    <citation type="journal article" date="2017" name="Sci. Rep.">
        <title>Antennal transcriptome analysis and expression profiles of olfactory genes in Anoplophora chinensis.</title>
        <authorList>
            <person name="Wang J."/>
            <person name="Hu P."/>
            <person name="Gao P."/>
            <person name="Tao J."/>
            <person name="Luo Y."/>
        </authorList>
    </citation>
    <scope>NUCLEOTIDE SEQUENCE</scope>
</reference>
<evidence type="ECO:0000256" key="1">
    <source>
        <dbReference type="ARBA" id="ARBA00004651"/>
    </source>
</evidence>
<organism evidence="12">
    <name type="scientific">Anoplophora chinensis</name>
    <name type="common">Citrus longhorn beetle</name>
    <dbReference type="NCBI Taxonomy" id="217632"/>
    <lineage>
        <taxon>Eukaryota</taxon>
        <taxon>Metazoa</taxon>
        <taxon>Ecdysozoa</taxon>
        <taxon>Arthropoda</taxon>
        <taxon>Hexapoda</taxon>
        <taxon>Insecta</taxon>
        <taxon>Pterygota</taxon>
        <taxon>Neoptera</taxon>
        <taxon>Endopterygota</taxon>
        <taxon>Coleoptera</taxon>
        <taxon>Polyphaga</taxon>
        <taxon>Cucujiformia</taxon>
        <taxon>Chrysomeloidea</taxon>
        <taxon>Cerambycidae</taxon>
        <taxon>Lamiinae</taxon>
        <taxon>Lamiini</taxon>
        <taxon>Anoplophora</taxon>
    </lineage>
</organism>
<feature type="transmembrane region" description="Helical" evidence="10">
    <location>
        <begin position="171"/>
        <end position="194"/>
    </location>
</feature>
<keyword evidence="3 10" id="KW-0716">Sensory transduction</keyword>
<evidence type="ECO:0000256" key="8">
    <source>
        <dbReference type="ARBA" id="ARBA00023170"/>
    </source>
</evidence>
<evidence type="ECO:0000256" key="10">
    <source>
        <dbReference type="RuleBase" id="RU351113"/>
    </source>
</evidence>
<feature type="transmembrane region" description="Helical" evidence="10">
    <location>
        <begin position="64"/>
        <end position="83"/>
    </location>
</feature>
<keyword evidence="6 10" id="KW-1133">Transmembrane helix</keyword>
<dbReference type="GO" id="GO:0005886">
    <property type="term" value="C:plasma membrane"/>
    <property type="evidence" value="ECO:0007669"/>
    <property type="project" value="UniProtKB-SubCell"/>
</dbReference>
<keyword evidence="4 10" id="KW-0812">Transmembrane</keyword>
<evidence type="ECO:0000256" key="6">
    <source>
        <dbReference type="ARBA" id="ARBA00022989"/>
    </source>
</evidence>
<keyword evidence="9 10" id="KW-0807">Transducer</keyword>
<protein>
    <recommendedName>
        <fullName evidence="10">Odorant receptor</fullName>
    </recommendedName>
</protein>
<evidence type="ECO:0000256" key="3">
    <source>
        <dbReference type="ARBA" id="ARBA00022606"/>
    </source>
</evidence>
<dbReference type="GO" id="GO:0005549">
    <property type="term" value="F:odorant binding"/>
    <property type="evidence" value="ECO:0007669"/>
    <property type="project" value="InterPro"/>
</dbReference>
<keyword evidence="8 10" id="KW-0675">Receptor</keyword>
<dbReference type="AlphaFoldDB" id="A0A2H4ZBA7"/>
<keyword evidence="7 10" id="KW-0472">Membrane</keyword>
<keyword evidence="5 10" id="KW-0552">Olfaction</keyword>
<comment type="similarity">
    <text evidence="10">Belongs to the insect chemoreceptor superfamily. Heteromeric odorant receptor channel (TC 1.A.69) family.</text>
</comment>
<proteinExistence type="evidence at transcript level"/>
<feature type="transmembrane region" description="Helical" evidence="10">
    <location>
        <begin position="29"/>
        <end position="52"/>
    </location>
</feature>
<evidence type="ECO:0000256" key="2">
    <source>
        <dbReference type="ARBA" id="ARBA00022475"/>
    </source>
</evidence>
<evidence type="ECO:0000256" key="7">
    <source>
        <dbReference type="ARBA" id="ARBA00023136"/>
    </source>
</evidence>
<name>A0A2H4ZBA7_ANOCN</name>
<evidence type="ECO:0000313" key="12">
    <source>
        <dbReference type="EMBL" id="AUF73037.1"/>
    </source>
</evidence>
<dbReference type="PANTHER" id="PTHR21137:SF35">
    <property type="entry name" value="ODORANT RECEPTOR 19A-RELATED"/>
    <property type="match status" value="1"/>
</dbReference>
<dbReference type="InterPro" id="IPR004117">
    <property type="entry name" value="7tm6_olfct_rcpt"/>
</dbReference>
<dbReference type="Pfam" id="PF02949">
    <property type="entry name" value="7tm_6"/>
    <property type="match status" value="1"/>
</dbReference>
<evidence type="ECO:0000256" key="9">
    <source>
        <dbReference type="ARBA" id="ARBA00023224"/>
    </source>
</evidence>
<evidence type="ECO:0000256" key="5">
    <source>
        <dbReference type="ARBA" id="ARBA00022725"/>
    </source>
</evidence>
<evidence type="ECO:0000256" key="11">
    <source>
        <dbReference type="SAM" id="Coils"/>
    </source>
</evidence>